<protein>
    <recommendedName>
        <fullName evidence="4">Ice-binding protein C-terminal domain-containing protein</fullName>
    </recommendedName>
</protein>
<dbReference type="Proteomes" id="UP000326837">
    <property type="component" value="Chromosome"/>
</dbReference>
<dbReference type="NCBIfam" id="TIGR02595">
    <property type="entry name" value="PEP_CTERM"/>
    <property type="match status" value="1"/>
</dbReference>
<evidence type="ECO:0000256" key="3">
    <source>
        <dbReference type="SAM" id="SignalP"/>
    </source>
</evidence>
<sequence length="320" mass="34102">MKLQRWFASCLACGALLVVGTSTQAAVIPTSFGVGADAEVREETPTTNRGTSNEIATRIVDNWPLGNANDGNDRNSFIYLKFDLTGQPLLGTKKTAVRLTYRNTNLTPNRITDTATPNPANRPGIAFYGLHPDHAGNTWTETGITYLTAPGLTPDFNNGTKDYDTVDPDGAGPLVQPLIPLGVELFGALGTQNRLAVGDQMLFDSPALDQFIASALSKGKTTVTIVAGIAHDGKIPINDWKNFNYLFNPKEMTTLTVDTGYDSDTTNPSNPLGSPWSGASNATDANGYSPFSPQLLIVPEPASFALLGLGALGMLAVRRR</sequence>
<evidence type="ECO:0000259" key="4">
    <source>
        <dbReference type="Pfam" id="PF07589"/>
    </source>
</evidence>
<evidence type="ECO:0000313" key="6">
    <source>
        <dbReference type="Proteomes" id="UP000326837"/>
    </source>
</evidence>
<dbReference type="Pfam" id="PF07589">
    <property type="entry name" value="PEP-CTERM"/>
    <property type="match status" value="1"/>
</dbReference>
<name>A0A5K7XD32_9BACT</name>
<dbReference type="KEGG" id="lpav:PLANPX_4306"/>
<proteinExistence type="predicted"/>
<feature type="chain" id="PRO_5024883101" description="Ice-binding protein C-terminal domain-containing protein" evidence="3">
    <location>
        <begin position="26"/>
        <end position="320"/>
    </location>
</feature>
<feature type="domain" description="Ice-binding protein C-terminal" evidence="4">
    <location>
        <begin position="298"/>
        <end position="320"/>
    </location>
</feature>
<evidence type="ECO:0000256" key="1">
    <source>
        <dbReference type="SAM" id="MobiDB-lite"/>
    </source>
</evidence>
<gene>
    <name evidence="5" type="ORF">PLANPX_4306</name>
</gene>
<dbReference type="AlphaFoldDB" id="A0A5K7XD32"/>
<accession>A0A5K7XD32</accession>
<reference evidence="6" key="1">
    <citation type="submission" date="2019-10" db="EMBL/GenBank/DDBJ databases">
        <title>Lacipirellula parvula gen. nov., sp. nov., representing a lineage of planctomycetes widespread in freshwater anoxic habitats, and description of the family Lacipirellulaceae.</title>
        <authorList>
            <person name="Dedysh S.N."/>
            <person name="Kulichevskaya I.S."/>
            <person name="Beletsky A.V."/>
            <person name="Rakitin A.L."/>
            <person name="Mardanov A.V."/>
            <person name="Ivanova A.A."/>
            <person name="Saltykova V.X."/>
            <person name="Rijpstra W.I.C."/>
            <person name="Sinninghe Damste J.S."/>
            <person name="Ravin N.V."/>
        </authorList>
    </citation>
    <scope>NUCLEOTIDE SEQUENCE [LARGE SCALE GENOMIC DNA]</scope>
    <source>
        <strain evidence="6">PX69</strain>
    </source>
</reference>
<keyword evidence="2" id="KW-1133">Transmembrane helix</keyword>
<evidence type="ECO:0000256" key="2">
    <source>
        <dbReference type="SAM" id="Phobius"/>
    </source>
</evidence>
<evidence type="ECO:0000313" key="5">
    <source>
        <dbReference type="EMBL" id="BBO34694.1"/>
    </source>
</evidence>
<keyword evidence="6" id="KW-1185">Reference proteome</keyword>
<feature type="region of interest" description="Disordered" evidence="1">
    <location>
        <begin position="258"/>
        <end position="279"/>
    </location>
</feature>
<dbReference type="InterPro" id="IPR013424">
    <property type="entry name" value="Ice-binding_C"/>
</dbReference>
<dbReference type="EMBL" id="AP021861">
    <property type="protein sequence ID" value="BBO34694.1"/>
    <property type="molecule type" value="Genomic_DNA"/>
</dbReference>
<dbReference type="RefSeq" id="WP_172992173.1">
    <property type="nucleotide sequence ID" value="NZ_AP021861.1"/>
</dbReference>
<keyword evidence="2" id="KW-0812">Transmembrane</keyword>
<feature type="signal peptide" evidence="3">
    <location>
        <begin position="1"/>
        <end position="25"/>
    </location>
</feature>
<keyword evidence="3" id="KW-0732">Signal</keyword>
<feature type="transmembrane region" description="Helical" evidence="2">
    <location>
        <begin position="296"/>
        <end position="317"/>
    </location>
</feature>
<keyword evidence="2" id="KW-0472">Membrane</keyword>
<organism evidence="5 6">
    <name type="scientific">Lacipirellula parvula</name>
    <dbReference type="NCBI Taxonomy" id="2650471"/>
    <lineage>
        <taxon>Bacteria</taxon>
        <taxon>Pseudomonadati</taxon>
        <taxon>Planctomycetota</taxon>
        <taxon>Planctomycetia</taxon>
        <taxon>Pirellulales</taxon>
        <taxon>Lacipirellulaceae</taxon>
        <taxon>Lacipirellula</taxon>
    </lineage>
</organism>